<protein>
    <submittedName>
        <fullName evidence="3">Cysteine hydrolase family protein</fullName>
    </submittedName>
</protein>
<evidence type="ECO:0000313" key="4">
    <source>
        <dbReference type="Proteomes" id="UP001422759"/>
    </source>
</evidence>
<dbReference type="EMBL" id="BAAANT010000011">
    <property type="protein sequence ID" value="GAA2140873.1"/>
    <property type="molecule type" value="Genomic_DNA"/>
</dbReference>
<dbReference type="Proteomes" id="UP001422759">
    <property type="component" value="Unassembled WGS sequence"/>
</dbReference>
<dbReference type="PANTHER" id="PTHR43540:SF1">
    <property type="entry name" value="ISOCHORISMATASE HYDROLASE"/>
    <property type="match status" value="1"/>
</dbReference>
<dbReference type="InterPro" id="IPR000868">
    <property type="entry name" value="Isochorismatase-like_dom"/>
</dbReference>
<name>A0ABP5L2J5_9ACTN</name>
<dbReference type="RefSeq" id="WP_344463917.1">
    <property type="nucleotide sequence ID" value="NZ_BAAANT010000011.1"/>
</dbReference>
<dbReference type="PANTHER" id="PTHR43540">
    <property type="entry name" value="PEROXYUREIDOACRYLATE/UREIDOACRYLATE AMIDOHYDROLASE-RELATED"/>
    <property type="match status" value="1"/>
</dbReference>
<dbReference type="SUPFAM" id="SSF52499">
    <property type="entry name" value="Isochorismatase-like hydrolases"/>
    <property type="match status" value="1"/>
</dbReference>
<sequence length="204" mass="21816">MTNTSAFDAPLQIADDAVLIVIDVQQGFEDYEFWGPRDNPDAEDRIARILEAWQATGRPVVVVQHRSAAGPLVPGTPGYELKPVVAGAKRDLHITKTVNSAFYGTPDLHAWLQERGATQLVTVGIITNACNEVTARMGGNLGYDVVFPIDAMHGFDMAGPDGVTIPAAELSRSTAAALHHMRFAKVVTTEALLAAAQEQPDGQA</sequence>
<dbReference type="InterPro" id="IPR036380">
    <property type="entry name" value="Isochorismatase-like_sf"/>
</dbReference>
<gene>
    <name evidence="3" type="ORF">GCM10009760_24440</name>
</gene>
<dbReference type="GO" id="GO:0016787">
    <property type="term" value="F:hydrolase activity"/>
    <property type="evidence" value="ECO:0007669"/>
    <property type="project" value="UniProtKB-KW"/>
</dbReference>
<dbReference type="CDD" id="cd01014">
    <property type="entry name" value="nicotinamidase_related"/>
    <property type="match status" value="1"/>
</dbReference>
<dbReference type="Gene3D" id="3.40.50.850">
    <property type="entry name" value="Isochorismatase-like"/>
    <property type="match status" value="1"/>
</dbReference>
<accession>A0ABP5L2J5</accession>
<keyword evidence="1 3" id="KW-0378">Hydrolase</keyword>
<dbReference type="Pfam" id="PF00857">
    <property type="entry name" value="Isochorismatase"/>
    <property type="match status" value="1"/>
</dbReference>
<evidence type="ECO:0000256" key="1">
    <source>
        <dbReference type="ARBA" id="ARBA00022801"/>
    </source>
</evidence>
<dbReference type="InterPro" id="IPR050272">
    <property type="entry name" value="Isochorismatase-like_hydrls"/>
</dbReference>
<proteinExistence type="predicted"/>
<evidence type="ECO:0000313" key="3">
    <source>
        <dbReference type="EMBL" id="GAA2140873.1"/>
    </source>
</evidence>
<evidence type="ECO:0000259" key="2">
    <source>
        <dbReference type="Pfam" id="PF00857"/>
    </source>
</evidence>
<comment type="caution">
    <text evidence="3">The sequence shown here is derived from an EMBL/GenBank/DDBJ whole genome shotgun (WGS) entry which is preliminary data.</text>
</comment>
<reference evidence="4" key="1">
    <citation type="journal article" date="2019" name="Int. J. Syst. Evol. Microbiol.">
        <title>The Global Catalogue of Microorganisms (GCM) 10K type strain sequencing project: providing services to taxonomists for standard genome sequencing and annotation.</title>
        <authorList>
            <consortium name="The Broad Institute Genomics Platform"/>
            <consortium name="The Broad Institute Genome Sequencing Center for Infectious Disease"/>
            <person name="Wu L."/>
            <person name="Ma J."/>
        </authorList>
    </citation>
    <scope>NUCLEOTIDE SEQUENCE [LARGE SCALE GENOMIC DNA]</scope>
    <source>
        <strain evidence="4">JCM 14560</strain>
    </source>
</reference>
<organism evidence="3 4">
    <name type="scientific">Kitasatospora kazusensis</name>
    <dbReference type="NCBI Taxonomy" id="407974"/>
    <lineage>
        <taxon>Bacteria</taxon>
        <taxon>Bacillati</taxon>
        <taxon>Actinomycetota</taxon>
        <taxon>Actinomycetes</taxon>
        <taxon>Kitasatosporales</taxon>
        <taxon>Streptomycetaceae</taxon>
        <taxon>Kitasatospora</taxon>
    </lineage>
</organism>
<feature type="domain" description="Isochorismatase-like" evidence="2">
    <location>
        <begin position="18"/>
        <end position="190"/>
    </location>
</feature>
<keyword evidence="4" id="KW-1185">Reference proteome</keyword>